<evidence type="ECO:0000256" key="3">
    <source>
        <dbReference type="ARBA" id="ARBA00022679"/>
    </source>
</evidence>
<evidence type="ECO:0000259" key="5">
    <source>
        <dbReference type="Pfam" id="PF08241"/>
    </source>
</evidence>
<sequence length="755" mass="86931">MIHQIFNLSFLFFPMQHKFTSLEFVEFKKVEFKERIFLLHTQLIFIEISDIAEMPLEKSPKLQKKMFYIITFEFRKIHNKDMTTKNISLLPKAAAEFNSKKYWEDFFKKRQQSFEWYCEYSLLSEVIYKYCDRQNKILIPGCGNSRLSESLFDAGYNSLINIDISDVVIKSMIKRNKSARAKMKFLLMDIKKLSFGDCEFDTILDKGTLDAIYTDDQQINDVRAYFSESVRVLKSGGRFLIVSLAQQHILQELMQYFVMGFSIHIHGIKQDGSGDIGSKLPVFIFIITKLSEKSQRSVEFSMGDVNKPQMCKDNEHAISLVKEQQDYVMVMDRLAKSKLDDILSIELWGDNETNNNSQDPRYTLTLVDGDMVNGFYGVFIVPEGRETEWQFSSENGRRELAEVIGYKRLAIASLHRGHTYENIDQIKEELSQKVLDVAPPGMPNKYKVPFMSAGESTGYRKVQFDGKTNLSGSVVIQDVQNEDQTYTRQLIFSQMNKVVQSETRIINDPSKKKKKKNKDRVPDSSYLLWDIYKAMLVAFHFIPNVNLTSQDETLDVLLIGVGGAALPSFISKTFEKIRMTCVELDGELLDLAKTWFGAEETEAVQYVTQDGLQFIQEKVDQAQQDIYDVIIFDVGGLDDGRIFVPPKAFIEEGVLKNTRTLLKEKGALLINTNPSRVDNNEEMISIIKRFHSNVYRFDLPNSSNKPIVCTNNSFNFDSVYTKTKDLQKYVHGRTNGKINISNFDLESIIDYVITE</sequence>
<organism evidence="6 7">
    <name type="scientific">Clytia hemisphaerica</name>
    <dbReference type="NCBI Taxonomy" id="252671"/>
    <lineage>
        <taxon>Eukaryota</taxon>
        <taxon>Metazoa</taxon>
        <taxon>Cnidaria</taxon>
        <taxon>Hydrozoa</taxon>
        <taxon>Hydroidolina</taxon>
        <taxon>Leptothecata</taxon>
        <taxon>Obeliida</taxon>
        <taxon>Clytiidae</taxon>
        <taxon>Clytia</taxon>
    </lineage>
</organism>
<comment type="similarity">
    <text evidence="1">Belongs to the methyltransferase superfamily.</text>
</comment>
<evidence type="ECO:0000313" key="6">
    <source>
        <dbReference type="EnsemblMetazoa" id="CLYHEMP017854.1"/>
    </source>
</evidence>
<protein>
    <recommendedName>
        <fullName evidence="5">Methyltransferase type 11 domain-containing protein</fullName>
    </recommendedName>
</protein>
<dbReference type="SUPFAM" id="SSF53335">
    <property type="entry name" value="S-adenosyl-L-methionine-dependent methyltransferases"/>
    <property type="match status" value="2"/>
</dbReference>
<proteinExistence type="inferred from homology"/>
<evidence type="ECO:0000256" key="1">
    <source>
        <dbReference type="ARBA" id="ARBA00008361"/>
    </source>
</evidence>
<dbReference type="GO" id="GO:0008168">
    <property type="term" value="F:methyltransferase activity"/>
    <property type="evidence" value="ECO:0007669"/>
    <property type="project" value="UniProtKB-KW"/>
</dbReference>
<keyword evidence="7" id="KW-1185">Reference proteome</keyword>
<evidence type="ECO:0000313" key="7">
    <source>
        <dbReference type="Proteomes" id="UP000594262"/>
    </source>
</evidence>
<dbReference type="GO" id="GO:0032259">
    <property type="term" value="P:methylation"/>
    <property type="evidence" value="ECO:0007669"/>
    <property type="project" value="UniProtKB-KW"/>
</dbReference>
<evidence type="ECO:0000256" key="2">
    <source>
        <dbReference type="ARBA" id="ARBA00022603"/>
    </source>
</evidence>
<accession>A0A7M5X4W3</accession>
<dbReference type="InterPro" id="IPR051419">
    <property type="entry name" value="Lys/N-term_MeTrsfase_sf"/>
</dbReference>
<dbReference type="CDD" id="cd02440">
    <property type="entry name" value="AdoMet_MTases"/>
    <property type="match status" value="2"/>
</dbReference>
<reference evidence="6" key="1">
    <citation type="submission" date="2021-01" db="UniProtKB">
        <authorList>
            <consortium name="EnsemblMetazoa"/>
        </authorList>
    </citation>
    <scope>IDENTIFICATION</scope>
</reference>
<dbReference type="InterPro" id="IPR013216">
    <property type="entry name" value="Methyltransf_11"/>
</dbReference>
<evidence type="ECO:0000256" key="4">
    <source>
        <dbReference type="ARBA" id="ARBA00023268"/>
    </source>
</evidence>
<keyword evidence="2" id="KW-0489">Methyltransferase</keyword>
<keyword evidence="3" id="KW-0808">Transferase</keyword>
<dbReference type="InterPro" id="IPR029063">
    <property type="entry name" value="SAM-dependent_MTases_sf"/>
</dbReference>
<dbReference type="Gene3D" id="3.40.50.150">
    <property type="entry name" value="Vaccinia Virus protein VP39"/>
    <property type="match status" value="2"/>
</dbReference>
<dbReference type="PANTHER" id="PTHR12176:SF78">
    <property type="entry name" value="EEF1A LYSINE AND N-TERMINAL METHYLTRANSFERASE"/>
    <property type="match status" value="1"/>
</dbReference>
<keyword evidence="4" id="KW-0511">Multifunctional enzyme</keyword>
<dbReference type="AlphaFoldDB" id="A0A7M5X4W3"/>
<dbReference type="EnsemblMetazoa" id="CLYHEMT017854.1">
    <property type="protein sequence ID" value="CLYHEMP017854.1"/>
    <property type="gene ID" value="CLYHEMG017854"/>
</dbReference>
<name>A0A7M5X4W3_9CNID</name>
<dbReference type="OrthoDB" id="411785at2759"/>
<dbReference type="Proteomes" id="UP000594262">
    <property type="component" value="Unplaced"/>
</dbReference>
<dbReference type="Pfam" id="PF08241">
    <property type="entry name" value="Methyltransf_11"/>
    <property type="match status" value="1"/>
</dbReference>
<dbReference type="PANTHER" id="PTHR12176">
    <property type="entry name" value="SAM-DEPENDENT METHYLTRANSFERASE SUPERFAMILY PROTEIN"/>
    <property type="match status" value="1"/>
</dbReference>
<feature type="domain" description="Methyltransferase type 11" evidence="5">
    <location>
        <begin position="140"/>
        <end position="241"/>
    </location>
</feature>